<dbReference type="OrthoDB" id="942536at2"/>
<evidence type="ECO:0000256" key="1">
    <source>
        <dbReference type="SAM" id="MobiDB-lite"/>
    </source>
</evidence>
<evidence type="ECO:0000313" key="5">
    <source>
        <dbReference type="Proteomes" id="UP000292884"/>
    </source>
</evidence>
<feature type="chain" id="PRO_5020747730" evidence="2">
    <location>
        <begin position="27"/>
        <end position="238"/>
    </location>
</feature>
<accession>A0A4V2MJJ9</accession>
<evidence type="ECO:0000256" key="2">
    <source>
        <dbReference type="SAM" id="SignalP"/>
    </source>
</evidence>
<proteinExistence type="predicted"/>
<feature type="signal peptide" evidence="2">
    <location>
        <begin position="1"/>
        <end position="26"/>
    </location>
</feature>
<comment type="caution">
    <text evidence="4">The sequence shown here is derived from an EMBL/GenBank/DDBJ whole genome shotgun (WGS) entry which is preliminary data.</text>
</comment>
<feature type="region of interest" description="Disordered" evidence="1">
    <location>
        <begin position="219"/>
        <end position="238"/>
    </location>
</feature>
<dbReference type="InterPro" id="IPR021255">
    <property type="entry name" value="DUF2807"/>
</dbReference>
<keyword evidence="5" id="KW-1185">Reference proteome</keyword>
<reference evidence="4 5" key="1">
    <citation type="submission" date="2019-02" db="EMBL/GenBank/DDBJ databases">
        <title>Pedobacter sp. RP-1-13 sp. nov., isolated from Arctic soil.</title>
        <authorList>
            <person name="Dahal R.H."/>
        </authorList>
    </citation>
    <scope>NUCLEOTIDE SEQUENCE [LARGE SCALE GENOMIC DNA]</scope>
    <source>
        <strain evidence="4 5">RP-1-13</strain>
    </source>
</reference>
<gene>
    <name evidence="4" type="ORF">EZ428_07080</name>
</gene>
<dbReference type="RefSeq" id="WP_131552385.1">
    <property type="nucleotide sequence ID" value="NZ_SJSK01000001.1"/>
</dbReference>
<evidence type="ECO:0000313" key="4">
    <source>
        <dbReference type="EMBL" id="TCC94526.1"/>
    </source>
</evidence>
<dbReference type="Proteomes" id="UP000292884">
    <property type="component" value="Unassembled WGS sequence"/>
</dbReference>
<feature type="compositionally biased region" description="Polar residues" evidence="1">
    <location>
        <begin position="225"/>
        <end position="238"/>
    </location>
</feature>
<name>A0A4V2MJJ9_9SPHI</name>
<dbReference type="AlphaFoldDB" id="A0A4V2MJJ9"/>
<dbReference type="Gene3D" id="2.160.20.120">
    <property type="match status" value="1"/>
</dbReference>
<dbReference type="EMBL" id="SJSK01000001">
    <property type="protein sequence ID" value="TCC94526.1"/>
    <property type="molecule type" value="Genomic_DNA"/>
</dbReference>
<sequence length="238" mass="24912">MKFINVLKSSALTLSIIIAGNGIANAQNSKNVAVKNFNGITVSSGIDLYLTQGTTETLTIKGDDDLIKDVIVEQTGTDVKIKYKDGVNWSRLFKNQSIKVYVNYKSLKELTASGGSDVFTQNTLKTDLLNLKASGGSDLKLTLTVKDLTLSISGGSDAELKGNGENMNAAASGGSDIEAFGYMVNYAKVNVSGGSDANIYVNKGLEAGASGGSDVNYKGNAALKKTTSSKSGDISRVN</sequence>
<organism evidence="4 5">
    <name type="scientific">Pedobacter frigiditerrae</name>
    <dbReference type="NCBI Taxonomy" id="2530452"/>
    <lineage>
        <taxon>Bacteria</taxon>
        <taxon>Pseudomonadati</taxon>
        <taxon>Bacteroidota</taxon>
        <taxon>Sphingobacteriia</taxon>
        <taxon>Sphingobacteriales</taxon>
        <taxon>Sphingobacteriaceae</taxon>
        <taxon>Pedobacter</taxon>
    </lineage>
</organism>
<dbReference type="Pfam" id="PF10988">
    <property type="entry name" value="DUF2807"/>
    <property type="match status" value="1"/>
</dbReference>
<evidence type="ECO:0000259" key="3">
    <source>
        <dbReference type="Pfam" id="PF10988"/>
    </source>
</evidence>
<keyword evidence="2" id="KW-0732">Signal</keyword>
<feature type="domain" description="Putative auto-transporter adhesin head GIN" evidence="3">
    <location>
        <begin position="36"/>
        <end position="221"/>
    </location>
</feature>
<protein>
    <submittedName>
        <fullName evidence="4">DUF2807 domain-containing protein</fullName>
    </submittedName>
</protein>